<gene>
    <name evidence="4" type="ORF">VE01_08749</name>
</gene>
<dbReference type="PANTHER" id="PTHR11820:SF112">
    <property type="entry name" value="FUMARYLACETOACETATE HYDROLASE FAMILY PROTEIN (AFU_ORTHOLOGUE AFUA_1G02370)-RELATED"/>
    <property type="match status" value="1"/>
</dbReference>
<dbReference type="GeneID" id="28842135"/>
<dbReference type="Proteomes" id="UP000091956">
    <property type="component" value="Unassembled WGS sequence"/>
</dbReference>
<evidence type="ECO:0000313" key="5">
    <source>
        <dbReference type="Proteomes" id="UP000091956"/>
    </source>
</evidence>
<accession>A0A1B8GBZ7</accession>
<keyword evidence="5" id="KW-1185">Reference proteome</keyword>
<dbReference type="InterPro" id="IPR036663">
    <property type="entry name" value="Fumarylacetoacetase_C_sf"/>
</dbReference>
<dbReference type="GO" id="GO:0046872">
    <property type="term" value="F:metal ion binding"/>
    <property type="evidence" value="ECO:0007669"/>
    <property type="project" value="UniProtKB-KW"/>
</dbReference>
<dbReference type="Gene3D" id="3.90.850.10">
    <property type="entry name" value="Fumarylacetoacetase-like, C-terminal domain"/>
    <property type="match status" value="1"/>
</dbReference>
<evidence type="ECO:0000259" key="3">
    <source>
        <dbReference type="Pfam" id="PF01557"/>
    </source>
</evidence>
<protein>
    <recommendedName>
        <fullName evidence="3">Fumarylacetoacetase-like C-terminal domain-containing protein</fullName>
    </recommendedName>
</protein>
<dbReference type="GO" id="GO:0006107">
    <property type="term" value="P:oxaloacetate metabolic process"/>
    <property type="evidence" value="ECO:0007669"/>
    <property type="project" value="UniProtKB-ARBA"/>
</dbReference>
<keyword evidence="2" id="KW-0479">Metal-binding</keyword>
<reference evidence="4 5" key="1">
    <citation type="submission" date="2016-03" db="EMBL/GenBank/DDBJ databases">
        <title>Comparative genomics of Pseudogymnoascus destructans, the fungus causing white-nose syndrome of bats.</title>
        <authorList>
            <person name="Palmer J.M."/>
            <person name="Drees K.P."/>
            <person name="Foster J.T."/>
            <person name="Lindner D.L."/>
        </authorList>
    </citation>
    <scope>NUCLEOTIDE SEQUENCE [LARGE SCALE GENOMIC DNA]</scope>
    <source>
        <strain evidence="4 5">UAMH 10579</strain>
    </source>
</reference>
<dbReference type="SUPFAM" id="SSF56529">
    <property type="entry name" value="FAH"/>
    <property type="match status" value="1"/>
</dbReference>
<comment type="similarity">
    <text evidence="1">Belongs to the FAH family.</text>
</comment>
<evidence type="ECO:0000313" key="4">
    <source>
        <dbReference type="EMBL" id="OBT93354.1"/>
    </source>
</evidence>
<proteinExistence type="inferred from homology"/>
<dbReference type="OrthoDB" id="411064at2759"/>
<evidence type="ECO:0000256" key="1">
    <source>
        <dbReference type="ARBA" id="ARBA00010211"/>
    </source>
</evidence>
<feature type="domain" description="Fumarylacetoacetase-like C-terminal" evidence="3">
    <location>
        <begin position="91"/>
        <end position="300"/>
    </location>
</feature>
<dbReference type="PANTHER" id="PTHR11820">
    <property type="entry name" value="ACYLPYRUVASE"/>
    <property type="match status" value="1"/>
</dbReference>
<dbReference type="RefSeq" id="XP_018127087.1">
    <property type="nucleotide sequence ID" value="XM_018278168.2"/>
</dbReference>
<dbReference type="GO" id="GO:0050163">
    <property type="term" value="F:oxaloacetate tautomerase activity"/>
    <property type="evidence" value="ECO:0007669"/>
    <property type="project" value="UniProtKB-ARBA"/>
</dbReference>
<organism evidence="4 5">
    <name type="scientific">Pseudogymnoascus verrucosus</name>
    <dbReference type="NCBI Taxonomy" id="342668"/>
    <lineage>
        <taxon>Eukaryota</taxon>
        <taxon>Fungi</taxon>
        <taxon>Dikarya</taxon>
        <taxon>Ascomycota</taxon>
        <taxon>Pezizomycotina</taxon>
        <taxon>Leotiomycetes</taxon>
        <taxon>Thelebolales</taxon>
        <taxon>Thelebolaceae</taxon>
        <taxon>Pseudogymnoascus</taxon>
    </lineage>
</organism>
<dbReference type="EMBL" id="KV460254">
    <property type="protein sequence ID" value="OBT93354.1"/>
    <property type="molecule type" value="Genomic_DNA"/>
</dbReference>
<name>A0A1B8GBZ7_9PEZI</name>
<evidence type="ECO:0000256" key="2">
    <source>
        <dbReference type="ARBA" id="ARBA00022723"/>
    </source>
</evidence>
<dbReference type="FunFam" id="3.90.850.10:FF:000002">
    <property type="entry name" value="2-hydroxyhepta-2,4-diene-1,7-dioate isomerase"/>
    <property type="match status" value="1"/>
</dbReference>
<dbReference type="STRING" id="342668.A0A1B8GBZ7"/>
<dbReference type="Pfam" id="PF01557">
    <property type="entry name" value="FAA_hydrolase"/>
    <property type="match status" value="1"/>
</dbReference>
<sequence>MLDFSWLKLRKQENRKPAMSSSFTRLVRFLATDGRTYYGDAILPSGVTDLAKTKQARIIEGSIFGNYKITNKIVDIKRLLTPLALEDVRTVRCLGLNYEKHARESNLPLPEYPVLFYKPVTSLTGPFDPIPVHPQAQVGEGLDYEGEMVIVIGKPCSDVSEAEALDYILGYAVGNDVSHRDWQLKYGGGQWGIGKGFDGWGPFGPGIVSNKVIGNPQSLRISTKVNGKTVQDDSTDDMIFGIAKSIAFLSMGTTLLPGDVIFTGTPSGVGMGMSPQCWLKDGDVVEVSLENVGTVSNTVRFDKPTAKL</sequence>
<reference evidence="5" key="2">
    <citation type="journal article" date="2018" name="Nat. Commun.">
        <title>Extreme sensitivity to ultraviolet light in the fungal pathogen causing white-nose syndrome of bats.</title>
        <authorList>
            <person name="Palmer J.M."/>
            <person name="Drees K.P."/>
            <person name="Foster J.T."/>
            <person name="Lindner D.L."/>
        </authorList>
    </citation>
    <scope>NUCLEOTIDE SEQUENCE [LARGE SCALE GENOMIC DNA]</scope>
    <source>
        <strain evidence="5">UAMH 10579</strain>
    </source>
</reference>
<dbReference type="InterPro" id="IPR011234">
    <property type="entry name" value="Fumarylacetoacetase-like_C"/>
</dbReference>
<dbReference type="AlphaFoldDB" id="A0A1B8GBZ7"/>